<comment type="caution">
    <text evidence="1">The sequence shown here is derived from an EMBL/GenBank/DDBJ whole genome shotgun (WGS) entry which is preliminary data.</text>
</comment>
<sequence>MSKEFSYAQLLETNNLLQNHGEETYWLCVTRTVQESKLFPVSAYILLSYLNAFYRWPTLLRKIEKHMPAERIADRVRNATTKIETIGTGWCLPNFYLLGREHLINMGMIRPQDGLEDVAYVLDFWKRYSLSWRRNEGHISAREANHRCQIYPERKLQVFHADQYPCEGGDALHTAAGKFMAATAQYGFLASCECRVSMTAHGPYKMADNVEMLVRNFYDLSQSDYPWLDGVADDIPYNCLTVTTSVKDTHFYLVDDWGSFEAKPDYKAENICGIGLYTSDPLTETHVPVGMGSREELIKTFEDLAEKMREANTKLWRRLATFTRDQLLDAGALVYYSIIKDIAHFAGCYEIDDWMMIDERANRFRGLLNDEYSNEVLGAMLVPLTLPSSQVQEYFMMLHGNQARRVYTPFQYALLGKDDYVGTVGGMRPGVSTLPKKVDRYRTSQGPLTNAEFNARVKAFTPALASEKFRDLDETWVKYHYDTPLADEMYKIEQQYSRKLKGKGAGLRRADVEALRDKS</sequence>
<dbReference type="RefSeq" id="WP_210772539.1">
    <property type="nucleotide sequence ID" value="NZ_MWIN01000019.1"/>
</dbReference>
<organism evidence="1 2">
    <name type="scientific">Panacagrimonas perspica</name>
    <dbReference type="NCBI Taxonomy" id="381431"/>
    <lineage>
        <taxon>Bacteria</taxon>
        <taxon>Pseudomonadati</taxon>
        <taxon>Pseudomonadota</taxon>
        <taxon>Gammaproteobacteria</taxon>
        <taxon>Nevskiales</taxon>
        <taxon>Nevskiaceae</taxon>
        <taxon>Panacagrimonas</taxon>
    </lineage>
</organism>
<accession>A0A4R7NZR8</accession>
<proteinExistence type="predicted"/>
<dbReference type="Proteomes" id="UP000295341">
    <property type="component" value="Unassembled WGS sequence"/>
</dbReference>
<protein>
    <submittedName>
        <fullName evidence="1">Uncharacterized protein</fullName>
    </submittedName>
</protein>
<reference evidence="1 2" key="1">
    <citation type="submission" date="2019-03" db="EMBL/GenBank/DDBJ databases">
        <title>Genomic Encyclopedia of Type Strains, Phase IV (KMG-IV): sequencing the most valuable type-strain genomes for metagenomic binning, comparative biology and taxonomic classification.</title>
        <authorList>
            <person name="Goeker M."/>
        </authorList>
    </citation>
    <scope>NUCLEOTIDE SEQUENCE [LARGE SCALE GENOMIC DNA]</scope>
    <source>
        <strain evidence="1 2">DSM 26377</strain>
    </source>
</reference>
<name>A0A4R7NZR8_9GAMM</name>
<dbReference type="EMBL" id="SOBT01000010">
    <property type="protein sequence ID" value="TDU26462.1"/>
    <property type="molecule type" value="Genomic_DNA"/>
</dbReference>
<keyword evidence="2" id="KW-1185">Reference proteome</keyword>
<gene>
    <name evidence="1" type="ORF">DFR24_3487</name>
</gene>
<evidence type="ECO:0000313" key="2">
    <source>
        <dbReference type="Proteomes" id="UP000295341"/>
    </source>
</evidence>
<dbReference type="AlphaFoldDB" id="A0A4R7NZR8"/>
<evidence type="ECO:0000313" key="1">
    <source>
        <dbReference type="EMBL" id="TDU26462.1"/>
    </source>
</evidence>